<evidence type="ECO:0000259" key="3">
    <source>
        <dbReference type="Pfam" id="PF00675"/>
    </source>
</evidence>
<dbReference type="InterPro" id="IPR007863">
    <property type="entry name" value="Peptidase_M16_C"/>
</dbReference>
<keyword evidence="5" id="KW-0645">Protease</keyword>
<gene>
    <name evidence="5" type="ORF">EZS26_001692</name>
</gene>
<dbReference type="PANTHER" id="PTHR11851">
    <property type="entry name" value="METALLOPROTEASE"/>
    <property type="match status" value="1"/>
</dbReference>
<proteinExistence type="inferred from homology"/>
<sequence>MKKYFFFLLWLVVAFTAQAQEGQIKFSEYDLSNGLHVILYPNGATPNVMVSLMYHVGSKNEDPARTGFAHLFEHLMFEGSENIGRGDYFGIVQAAGGSLNANTSQDRTYYFENMPSNELELALWLESERMYHAKIDTIGVNTQKGVVIEERKQSYDNQPYGTWLEELGKRVFKVHPYRWQTIGSPEHIRNSSFEDIHAFYQTYYVPNNAVLVIAGDFEEAQTKDWIAKYFESIPSGTLPLYRPNLVEPAQTELIRDTVYDNIQLPAIFMAYHAPAFGSKESYAMDILTRILSGGKSSKLKTNLDDKGLTVQSSLFYYASEDPGLVYGIAIANMGKEPTEVEDAISAEIEKITQDLVSEEEFQMALASVEYEAASQLQSLSGVAENLATYYTYTGDANRINQELSFYNEVTREEVLAVAQKYLQPNARVILHYLPKQANEQ</sequence>
<name>A0A5M8P101_9BACT</name>
<reference evidence="5 6" key="1">
    <citation type="submission" date="2019-03" db="EMBL/GenBank/DDBJ databases">
        <title>Single cell metagenomics reveals metabolic interactions within the superorganism composed of flagellate Streblomastix strix and complex community of Bacteroidetes bacteria on its surface.</title>
        <authorList>
            <person name="Treitli S.C."/>
            <person name="Kolisko M."/>
            <person name="Husnik F."/>
            <person name="Keeling P."/>
            <person name="Hampl V."/>
        </authorList>
    </citation>
    <scope>NUCLEOTIDE SEQUENCE [LARGE SCALE GENOMIC DNA]</scope>
    <source>
        <strain evidence="5">St1</strain>
    </source>
</reference>
<comment type="caution">
    <text evidence="5">The sequence shown here is derived from an EMBL/GenBank/DDBJ whole genome shotgun (WGS) entry which is preliminary data.</text>
</comment>
<feature type="domain" description="Peptidase M16 N-terminal" evidence="3">
    <location>
        <begin position="42"/>
        <end position="173"/>
    </location>
</feature>
<dbReference type="Proteomes" id="UP000324575">
    <property type="component" value="Unassembled WGS sequence"/>
</dbReference>
<evidence type="ECO:0000313" key="5">
    <source>
        <dbReference type="EMBL" id="KAA6302091.1"/>
    </source>
</evidence>
<dbReference type="PANTHER" id="PTHR11851:SF49">
    <property type="entry name" value="MITOCHONDRIAL-PROCESSING PEPTIDASE SUBUNIT ALPHA"/>
    <property type="match status" value="1"/>
</dbReference>
<evidence type="ECO:0000256" key="1">
    <source>
        <dbReference type="ARBA" id="ARBA00007261"/>
    </source>
</evidence>
<dbReference type="AlphaFoldDB" id="A0A5M8P101"/>
<keyword evidence="5" id="KW-0378">Hydrolase</keyword>
<dbReference type="InterPro" id="IPR050361">
    <property type="entry name" value="MPP/UQCRC_Complex"/>
</dbReference>
<keyword evidence="2" id="KW-0732">Signal</keyword>
<dbReference type="Gene3D" id="3.30.830.10">
    <property type="entry name" value="Metalloenzyme, LuxS/M16 peptidase-like"/>
    <property type="match status" value="2"/>
</dbReference>
<evidence type="ECO:0000313" key="6">
    <source>
        <dbReference type="Proteomes" id="UP000324575"/>
    </source>
</evidence>
<feature type="signal peptide" evidence="2">
    <location>
        <begin position="1"/>
        <end position="19"/>
    </location>
</feature>
<dbReference type="SUPFAM" id="SSF63411">
    <property type="entry name" value="LuxS/MPP-like metallohydrolase"/>
    <property type="match status" value="2"/>
</dbReference>
<protein>
    <submittedName>
        <fullName evidence="5">Putative zinc protease</fullName>
        <ecNumber evidence="5">3.4.24.-</ecNumber>
    </submittedName>
</protein>
<feature type="chain" id="PRO_5024281574" evidence="2">
    <location>
        <begin position="20"/>
        <end position="440"/>
    </location>
</feature>
<evidence type="ECO:0000256" key="2">
    <source>
        <dbReference type="SAM" id="SignalP"/>
    </source>
</evidence>
<accession>A0A5M8P101</accession>
<dbReference type="GO" id="GO:0008233">
    <property type="term" value="F:peptidase activity"/>
    <property type="evidence" value="ECO:0007669"/>
    <property type="project" value="UniProtKB-KW"/>
</dbReference>
<dbReference type="InterPro" id="IPR011249">
    <property type="entry name" value="Metalloenz_LuxS/M16"/>
</dbReference>
<dbReference type="GO" id="GO:0006508">
    <property type="term" value="P:proteolysis"/>
    <property type="evidence" value="ECO:0007669"/>
    <property type="project" value="UniProtKB-KW"/>
</dbReference>
<feature type="domain" description="Peptidase M16 C-terminal" evidence="4">
    <location>
        <begin position="192"/>
        <end position="366"/>
    </location>
</feature>
<organism evidence="5 6">
    <name type="scientific">Candidatus Ordinivivax streblomastigis</name>
    <dbReference type="NCBI Taxonomy" id="2540710"/>
    <lineage>
        <taxon>Bacteria</taxon>
        <taxon>Pseudomonadati</taxon>
        <taxon>Bacteroidota</taxon>
        <taxon>Bacteroidia</taxon>
        <taxon>Bacteroidales</taxon>
        <taxon>Candidatus Ordinivivax</taxon>
    </lineage>
</organism>
<dbReference type="Pfam" id="PF00675">
    <property type="entry name" value="Peptidase_M16"/>
    <property type="match status" value="1"/>
</dbReference>
<dbReference type="Pfam" id="PF05193">
    <property type="entry name" value="Peptidase_M16_C"/>
    <property type="match status" value="1"/>
</dbReference>
<dbReference type="InterPro" id="IPR011765">
    <property type="entry name" value="Pept_M16_N"/>
</dbReference>
<dbReference type="GO" id="GO:0046872">
    <property type="term" value="F:metal ion binding"/>
    <property type="evidence" value="ECO:0007669"/>
    <property type="project" value="InterPro"/>
</dbReference>
<dbReference type="EMBL" id="SNRX01000010">
    <property type="protein sequence ID" value="KAA6302091.1"/>
    <property type="molecule type" value="Genomic_DNA"/>
</dbReference>
<dbReference type="EC" id="3.4.24.-" evidence="5"/>
<evidence type="ECO:0000259" key="4">
    <source>
        <dbReference type="Pfam" id="PF05193"/>
    </source>
</evidence>
<comment type="similarity">
    <text evidence="1">Belongs to the peptidase M16 family.</text>
</comment>